<organism evidence="3 4">
    <name type="scientific">Natronobacillus azotifigens</name>
    <dbReference type="NCBI Taxonomy" id="472978"/>
    <lineage>
        <taxon>Bacteria</taxon>
        <taxon>Bacillati</taxon>
        <taxon>Bacillota</taxon>
        <taxon>Bacilli</taxon>
        <taxon>Bacillales</taxon>
        <taxon>Bacillaceae</taxon>
        <taxon>Natronobacillus</taxon>
    </lineage>
</organism>
<feature type="domain" description="Glycosyltransferase subfamily 4-like N-terminal" evidence="2">
    <location>
        <begin position="3"/>
        <end position="146"/>
    </location>
</feature>
<accession>A0A9J6RBD3</accession>
<evidence type="ECO:0000259" key="1">
    <source>
        <dbReference type="Pfam" id="PF00534"/>
    </source>
</evidence>
<evidence type="ECO:0000259" key="2">
    <source>
        <dbReference type="Pfam" id="PF13477"/>
    </source>
</evidence>
<dbReference type="PANTHER" id="PTHR12526">
    <property type="entry name" value="GLYCOSYLTRANSFERASE"/>
    <property type="match status" value="1"/>
</dbReference>
<dbReference type="GO" id="GO:0016757">
    <property type="term" value="F:glycosyltransferase activity"/>
    <property type="evidence" value="ECO:0007669"/>
    <property type="project" value="InterPro"/>
</dbReference>
<sequence>MKKVLILANNDVGLYKFRKELIEELLKDNKVFISLPDGKFVKELVDLGCEFINTNISRRGTNPITDFKLMVKYKKILDKVKPDIVLSYTIKPNIYGGMMCRLAKTPYISNITGLGTAVENGGLLQKTTIFLYQLALKNASCVFFQNKENADFINSKISIKGKQKVIPGSGVNLKFFKVLDYPQDDVINFLFISRVMKQKGIEQYLDTAEYIKSKYPNTEFHILGFCEESYEEKLKDMTEKGIIQYHGMQSDVRKFYTISHCTIHPTFYPEGMSNVLLESAACGRPVITTNRSGCREIVEDGSTGFIVEEQNSNDIIEKVERFLNMSFAEKKQMGLAGRKKVEKEFNRQVVVDAYSTEIFKKEV</sequence>
<gene>
    <name evidence="3" type="ORF">OWO01_07195</name>
</gene>
<dbReference type="SUPFAM" id="SSF53756">
    <property type="entry name" value="UDP-Glycosyltransferase/glycogen phosphorylase"/>
    <property type="match status" value="1"/>
</dbReference>
<dbReference type="RefSeq" id="WP_268779764.1">
    <property type="nucleotide sequence ID" value="NZ_JAPRAT010000011.1"/>
</dbReference>
<protein>
    <submittedName>
        <fullName evidence="3">Glycosyltransferase family 4 protein</fullName>
    </submittedName>
</protein>
<reference evidence="3" key="1">
    <citation type="submission" date="2022-11" db="EMBL/GenBank/DDBJ databases">
        <title>WGS of Natronobacillus azotifigens 24KS-1, an anaerobic diazotrophic haloalkaliphile from soda-rich habitats.</title>
        <authorList>
            <person name="Sorokin D.Y."/>
            <person name="Merkel A.Y."/>
        </authorList>
    </citation>
    <scope>NUCLEOTIDE SEQUENCE</scope>
    <source>
        <strain evidence="3">24KS-1</strain>
    </source>
</reference>
<dbReference type="InterPro" id="IPR001296">
    <property type="entry name" value="Glyco_trans_1"/>
</dbReference>
<name>A0A9J6RBD3_9BACI</name>
<dbReference type="PANTHER" id="PTHR12526:SF630">
    <property type="entry name" value="GLYCOSYLTRANSFERASE"/>
    <property type="match status" value="1"/>
</dbReference>
<dbReference type="Gene3D" id="3.40.50.2000">
    <property type="entry name" value="Glycogen Phosphorylase B"/>
    <property type="match status" value="2"/>
</dbReference>
<evidence type="ECO:0000313" key="4">
    <source>
        <dbReference type="Proteomes" id="UP001084197"/>
    </source>
</evidence>
<proteinExistence type="predicted"/>
<evidence type="ECO:0000313" key="3">
    <source>
        <dbReference type="EMBL" id="MCZ0702994.1"/>
    </source>
</evidence>
<keyword evidence="4" id="KW-1185">Reference proteome</keyword>
<dbReference type="CDD" id="cd03808">
    <property type="entry name" value="GT4_CapM-like"/>
    <property type="match status" value="1"/>
</dbReference>
<comment type="caution">
    <text evidence="3">The sequence shown here is derived from an EMBL/GenBank/DDBJ whole genome shotgun (WGS) entry which is preliminary data.</text>
</comment>
<feature type="domain" description="Glycosyl transferase family 1" evidence="1">
    <location>
        <begin position="187"/>
        <end position="339"/>
    </location>
</feature>
<dbReference type="Proteomes" id="UP001084197">
    <property type="component" value="Unassembled WGS sequence"/>
</dbReference>
<dbReference type="EMBL" id="JAPRAT010000011">
    <property type="protein sequence ID" value="MCZ0702994.1"/>
    <property type="molecule type" value="Genomic_DNA"/>
</dbReference>
<dbReference type="Pfam" id="PF13477">
    <property type="entry name" value="Glyco_trans_4_2"/>
    <property type="match status" value="1"/>
</dbReference>
<dbReference type="Pfam" id="PF00534">
    <property type="entry name" value="Glycos_transf_1"/>
    <property type="match status" value="1"/>
</dbReference>
<dbReference type="AlphaFoldDB" id="A0A9J6RBD3"/>
<dbReference type="InterPro" id="IPR028098">
    <property type="entry name" value="Glyco_trans_4-like_N"/>
</dbReference>